<organism evidence="12 13">
    <name type="scientific">Paraclostridium sordellii</name>
    <name type="common">Clostridium sordellii</name>
    <dbReference type="NCBI Taxonomy" id="1505"/>
    <lineage>
        <taxon>Bacteria</taxon>
        <taxon>Bacillati</taxon>
        <taxon>Bacillota</taxon>
        <taxon>Clostridia</taxon>
        <taxon>Peptostreptococcales</taxon>
        <taxon>Peptostreptococcaceae</taxon>
        <taxon>Paraclostridium</taxon>
    </lineage>
</organism>
<feature type="transmembrane region" description="Helical" evidence="9">
    <location>
        <begin position="243"/>
        <end position="263"/>
    </location>
</feature>
<dbReference type="PROSITE" id="PS50929">
    <property type="entry name" value="ABC_TM1F"/>
    <property type="match status" value="1"/>
</dbReference>
<evidence type="ECO:0000256" key="2">
    <source>
        <dbReference type="ARBA" id="ARBA00022448"/>
    </source>
</evidence>
<dbReference type="PROSITE" id="PS50893">
    <property type="entry name" value="ABC_TRANSPORTER_2"/>
    <property type="match status" value="1"/>
</dbReference>
<evidence type="ECO:0000256" key="3">
    <source>
        <dbReference type="ARBA" id="ARBA00022475"/>
    </source>
</evidence>
<sequence>MLYLKKYIRKYIFLFLLGVILVTLEAICDLFQPAILAKIIDIGVQNKDLNYLLNQSIIMIGITILGAIFAVLRSIISTNVSQRFARDLRSDLFKHINCYSLEDIDKITRASLITRLTNDVNQVQQFVNSLMRIIIKAPILCIGSFILAIKLNLELSIILFIGIVLIFIVIIINLKIGIPYFKKIQISLDDMNSNLRQYLENVRIVNLFNRLKYEKVKFEKVNNNLAKSTKKAMKVSSVFKPTITLISNIVIILILYLGNILFISGKIEIGVIVAYINYMGRILTSLLMISHIFNIFIRAKASGDRIIEVLDVKAEKDHKDEVEFDIRGDIKFENVNFSYNNHENTLKNISFEINDGEHIGIIGPTGSGKSTIINLITKLYKIDKGIIKFNDKNIDNLNTKTLRKFIGIVPQKNILFNQSISDNIKFGNKNIDTEEIKNICKICDCDGFIESFEKGYDESIDEGGSNLSGGQRQRICMARALIRNPRVLILDDSFSAMDINTENKILKNIKTKFYKTTLIVVSQKINSIINMDKIMVLDNGEIVGFDSHDKLIEKCQVYKEIYNSQISIDI</sequence>
<keyword evidence="2" id="KW-0813">Transport</keyword>
<dbReference type="InterPro" id="IPR017871">
    <property type="entry name" value="ABC_transporter-like_CS"/>
</dbReference>
<dbReference type="InterPro" id="IPR011527">
    <property type="entry name" value="ABC1_TM_dom"/>
</dbReference>
<keyword evidence="12" id="KW-0378">Hydrolase</keyword>
<evidence type="ECO:0000313" key="13">
    <source>
        <dbReference type="Proteomes" id="UP000049127"/>
    </source>
</evidence>
<evidence type="ECO:0000256" key="8">
    <source>
        <dbReference type="ARBA" id="ARBA00023136"/>
    </source>
</evidence>
<dbReference type="SUPFAM" id="SSF90123">
    <property type="entry name" value="ABC transporter transmembrane region"/>
    <property type="match status" value="1"/>
</dbReference>
<dbReference type="InterPro" id="IPR003439">
    <property type="entry name" value="ABC_transporter-like_ATP-bd"/>
</dbReference>
<dbReference type="GO" id="GO:0005886">
    <property type="term" value="C:plasma membrane"/>
    <property type="evidence" value="ECO:0007669"/>
    <property type="project" value="UniProtKB-SubCell"/>
</dbReference>
<dbReference type="Pfam" id="PF00005">
    <property type="entry name" value="ABC_tran"/>
    <property type="match status" value="1"/>
</dbReference>
<dbReference type="EC" id="3.6.3.-" evidence="12"/>
<protein>
    <submittedName>
        <fullName evidence="12">ABC transporter ATP-binding protein/permease</fullName>
        <ecNumber evidence="12">3.6.3.-</ecNumber>
    </submittedName>
</protein>
<evidence type="ECO:0000256" key="1">
    <source>
        <dbReference type="ARBA" id="ARBA00004651"/>
    </source>
</evidence>
<dbReference type="SMART" id="SM00382">
    <property type="entry name" value="AAA"/>
    <property type="match status" value="1"/>
</dbReference>
<evidence type="ECO:0000259" key="11">
    <source>
        <dbReference type="PROSITE" id="PS50929"/>
    </source>
</evidence>
<feature type="transmembrane region" description="Helical" evidence="9">
    <location>
        <begin position="275"/>
        <end position="297"/>
    </location>
</feature>
<evidence type="ECO:0000313" key="12">
    <source>
        <dbReference type="EMBL" id="CEQ03919.1"/>
    </source>
</evidence>
<dbReference type="PROSITE" id="PS00211">
    <property type="entry name" value="ABC_TRANSPORTER_1"/>
    <property type="match status" value="1"/>
</dbReference>
<evidence type="ECO:0000259" key="10">
    <source>
        <dbReference type="PROSITE" id="PS50893"/>
    </source>
</evidence>
<dbReference type="CDD" id="cd18548">
    <property type="entry name" value="ABC_6TM_Tm287_like"/>
    <property type="match status" value="1"/>
</dbReference>
<accession>A0A0C7R790</accession>
<dbReference type="GO" id="GO:0015421">
    <property type="term" value="F:ABC-type oligopeptide transporter activity"/>
    <property type="evidence" value="ECO:0007669"/>
    <property type="project" value="TreeGrafter"/>
</dbReference>
<dbReference type="InterPro" id="IPR027417">
    <property type="entry name" value="P-loop_NTPase"/>
</dbReference>
<dbReference type="PANTHER" id="PTHR43394">
    <property type="entry name" value="ATP-DEPENDENT PERMEASE MDL1, MITOCHONDRIAL"/>
    <property type="match status" value="1"/>
</dbReference>
<gene>
    <name evidence="12" type="primary">msbA_5</name>
    <name evidence="12" type="ORF">R28058_16521</name>
</gene>
<dbReference type="RefSeq" id="WP_055342052.1">
    <property type="nucleotide sequence ID" value="NZ_CDNI01000003.1"/>
</dbReference>
<dbReference type="OrthoDB" id="9762778at2"/>
<keyword evidence="5" id="KW-0547">Nucleotide-binding</keyword>
<evidence type="ECO:0000256" key="5">
    <source>
        <dbReference type="ARBA" id="ARBA00022741"/>
    </source>
</evidence>
<dbReference type="PANTHER" id="PTHR43394:SF1">
    <property type="entry name" value="ATP-BINDING CASSETTE SUB-FAMILY B MEMBER 10, MITOCHONDRIAL"/>
    <property type="match status" value="1"/>
</dbReference>
<keyword evidence="4 9" id="KW-0812">Transmembrane</keyword>
<keyword evidence="3" id="KW-1003">Cell membrane</keyword>
<feature type="domain" description="ABC transporter" evidence="10">
    <location>
        <begin position="330"/>
        <end position="564"/>
    </location>
</feature>
<dbReference type="GO" id="GO:0005524">
    <property type="term" value="F:ATP binding"/>
    <property type="evidence" value="ECO:0007669"/>
    <property type="project" value="UniProtKB-KW"/>
</dbReference>
<reference evidence="12 13" key="1">
    <citation type="submission" date="2015-01" db="EMBL/GenBank/DDBJ databases">
        <authorList>
            <person name="Aslett A.Martin."/>
            <person name="De Silva Nishadi"/>
        </authorList>
    </citation>
    <scope>NUCLEOTIDE SEQUENCE [LARGE SCALE GENOMIC DNA]</scope>
    <source>
        <strain evidence="12 13">R28058</strain>
    </source>
</reference>
<keyword evidence="8 9" id="KW-0472">Membrane</keyword>
<feature type="transmembrane region" description="Helical" evidence="9">
    <location>
        <begin position="12"/>
        <end position="36"/>
    </location>
</feature>
<dbReference type="Gene3D" id="3.40.50.300">
    <property type="entry name" value="P-loop containing nucleotide triphosphate hydrolases"/>
    <property type="match status" value="1"/>
</dbReference>
<dbReference type="Proteomes" id="UP000049127">
    <property type="component" value="Unassembled WGS sequence"/>
</dbReference>
<dbReference type="InterPro" id="IPR039421">
    <property type="entry name" value="Type_1_exporter"/>
</dbReference>
<dbReference type="InterPro" id="IPR036640">
    <property type="entry name" value="ABC1_TM_sf"/>
</dbReference>
<evidence type="ECO:0000256" key="9">
    <source>
        <dbReference type="SAM" id="Phobius"/>
    </source>
</evidence>
<evidence type="ECO:0000256" key="7">
    <source>
        <dbReference type="ARBA" id="ARBA00022989"/>
    </source>
</evidence>
<proteinExistence type="predicted"/>
<evidence type="ECO:0000256" key="6">
    <source>
        <dbReference type="ARBA" id="ARBA00022840"/>
    </source>
</evidence>
<feature type="domain" description="ABC transmembrane type-1" evidence="11">
    <location>
        <begin position="16"/>
        <end position="298"/>
    </location>
</feature>
<dbReference type="GO" id="GO:0016887">
    <property type="term" value="F:ATP hydrolysis activity"/>
    <property type="evidence" value="ECO:0007669"/>
    <property type="project" value="InterPro"/>
</dbReference>
<comment type="subcellular location">
    <subcellularLocation>
        <location evidence="1">Cell membrane</location>
        <topology evidence="1">Multi-pass membrane protein</topology>
    </subcellularLocation>
</comment>
<keyword evidence="6 12" id="KW-0067">ATP-binding</keyword>
<dbReference type="EMBL" id="CEKZ01000003">
    <property type="protein sequence ID" value="CEQ03919.1"/>
    <property type="molecule type" value="Genomic_DNA"/>
</dbReference>
<dbReference type="Gene3D" id="1.20.1560.10">
    <property type="entry name" value="ABC transporter type 1, transmembrane domain"/>
    <property type="match status" value="1"/>
</dbReference>
<evidence type="ECO:0000256" key="4">
    <source>
        <dbReference type="ARBA" id="ARBA00022692"/>
    </source>
</evidence>
<name>A0A0C7R790_PARSO</name>
<feature type="transmembrane region" description="Helical" evidence="9">
    <location>
        <begin position="133"/>
        <end position="149"/>
    </location>
</feature>
<dbReference type="AlphaFoldDB" id="A0A0C7R790"/>
<dbReference type="FunFam" id="3.40.50.300:FF:000221">
    <property type="entry name" value="Multidrug ABC transporter ATP-binding protein"/>
    <property type="match status" value="1"/>
</dbReference>
<dbReference type="SUPFAM" id="SSF52540">
    <property type="entry name" value="P-loop containing nucleoside triphosphate hydrolases"/>
    <property type="match status" value="1"/>
</dbReference>
<dbReference type="Pfam" id="PF00664">
    <property type="entry name" value="ABC_membrane"/>
    <property type="match status" value="1"/>
</dbReference>
<keyword evidence="7 9" id="KW-1133">Transmembrane helix</keyword>
<feature type="transmembrane region" description="Helical" evidence="9">
    <location>
        <begin position="155"/>
        <end position="174"/>
    </location>
</feature>
<feature type="transmembrane region" description="Helical" evidence="9">
    <location>
        <begin position="56"/>
        <end position="76"/>
    </location>
</feature>
<dbReference type="InterPro" id="IPR003593">
    <property type="entry name" value="AAA+_ATPase"/>
</dbReference>